<keyword evidence="3" id="KW-1185">Reference proteome</keyword>
<name>A0A6P2CS14_9BACT</name>
<dbReference type="PANTHER" id="PTHR36437">
    <property type="entry name" value="GLYOXALASE/BLEOMYCIN RESISTANCE PROTEIN/DIOXYGENASE"/>
    <property type="match status" value="1"/>
</dbReference>
<feature type="domain" description="VOC" evidence="1">
    <location>
        <begin position="4"/>
        <end position="127"/>
    </location>
</feature>
<organism evidence="2 3">
    <name type="scientific">Gemmata massiliana</name>
    <dbReference type="NCBI Taxonomy" id="1210884"/>
    <lineage>
        <taxon>Bacteria</taxon>
        <taxon>Pseudomonadati</taxon>
        <taxon>Planctomycetota</taxon>
        <taxon>Planctomycetia</taxon>
        <taxon>Gemmatales</taxon>
        <taxon>Gemmataceae</taxon>
        <taxon>Gemmata</taxon>
    </lineage>
</organism>
<proteinExistence type="predicted"/>
<sequence length="131" mass="14978">MPQSISAVALVVHDYDEAIRFFTECLRFTLAEDTALTPDKRWVVVRPPGGGTALLLAKAVTPEQRARVGDQTGARVFLFLQTDDFWGDYRDMRERGVRFPEKPREEEYGTVAVFLDLYGNRWDLVSPRGLR</sequence>
<dbReference type="PANTHER" id="PTHR36437:SF2">
    <property type="entry name" value="GLYOXALASE_BLEOMYCIN RESISTANCE PROTEIN_DIOXYGENASE"/>
    <property type="match status" value="1"/>
</dbReference>
<dbReference type="KEGG" id="gms:SOIL9_60010"/>
<dbReference type="AlphaFoldDB" id="A0A6P2CS14"/>
<reference evidence="2 3" key="1">
    <citation type="submission" date="2019-05" db="EMBL/GenBank/DDBJ databases">
        <authorList>
            <consortium name="Science for Life Laboratories"/>
        </authorList>
    </citation>
    <scope>NUCLEOTIDE SEQUENCE [LARGE SCALE GENOMIC DNA]</scope>
    <source>
        <strain evidence="2">Soil9</strain>
    </source>
</reference>
<gene>
    <name evidence="2" type="ORF">SOIL9_60010</name>
</gene>
<dbReference type="PROSITE" id="PS51819">
    <property type="entry name" value="VOC"/>
    <property type="match status" value="1"/>
</dbReference>
<evidence type="ECO:0000313" key="2">
    <source>
        <dbReference type="EMBL" id="VTR91713.1"/>
    </source>
</evidence>
<dbReference type="SUPFAM" id="SSF54593">
    <property type="entry name" value="Glyoxalase/Bleomycin resistance protein/Dihydroxybiphenyl dioxygenase"/>
    <property type="match status" value="1"/>
</dbReference>
<protein>
    <recommendedName>
        <fullName evidence="1">VOC domain-containing protein</fullName>
    </recommendedName>
</protein>
<dbReference type="InterPro" id="IPR004360">
    <property type="entry name" value="Glyas_Fos-R_dOase_dom"/>
</dbReference>
<dbReference type="Gene3D" id="3.10.180.10">
    <property type="entry name" value="2,3-Dihydroxybiphenyl 1,2-Dioxygenase, domain 1"/>
    <property type="match status" value="1"/>
</dbReference>
<dbReference type="InterPro" id="IPR029068">
    <property type="entry name" value="Glyas_Bleomycin-R_OHBP_Dase"/>
</dbReference>
<dbReference type="RefSeq" id="WP_162666670.1">
    <property type="nucleotide sequence ID" value="NZ_LR593886.1"/>
</dbReference>
<dbReference type="Proteomes" id="UP000464178">
    <property type="component" value="Chromosome"/>
</dbReference>
<dbReference type="EMBL" id="LR593886">
    <property type="protein sequence ID" value="VTR91713.1"/>
    <property type="molecule type" value="Genomic_DNA"/>
</dbReference>
<evidence type="ECO:0000313" key="3">
    <source>
        <dbReference type="Proteomes" id="UP000464178"/>
    </source>
</evidence>
<accession>A0A6P2CS14</accession>
<evidence type="ECO:0000259" key="1">
    <source>
        <dbReference type="PROSITE" id="PS51819"/>
    </source>
</evidence>
<dbReference type="Pfam" id="PF00903">
    <property type="entry name" value="Glyoxalase"/>
    <property type="match status" value="1"/>
</dbReference>
<dbReference type="InterPro" id="IPR037523">
    <property type="entry name" value="VOC_core"/>
</dbReference>